<dbReference type="Pfam" id="PF08676">
    <property type="entry name" value="MutL_C"/>
    <property type="match status" value="1"/>
</dbReference>
<dbReference type="SMART" id="SM01340">
    <property type="entry name" value="DNA_mis_repair"/>
    <property type="match status" value="1"/>
</dbReference>
<dbReference type="Pfam" id="PF01119">
    <property type="entry name" value="DNA_mis_repair"/>
    <property type="match status" value="1"/>
</dbReference>
<dbReference type="NCBIfam" id="TIGR00585">
    <property type="entry name" value="mutl"/>
    <property type="match status" value="1"/>
</dbReference>
<dbReference type="SMART" id="SM00853">
    <property type="entry name" value="MutL_C"/>
    <property type="match status" value="1"/>
</dbReference>
<dbReference type="HAMAP" id="MF_00149">
    <property type="entry name" value="DNA_mis_repair"/>
    <property type="match status" value="1"/>
</dbReference>
<gene>
    <name evidence="5" type="primary">mutL</name>
    <name evidence="9" type="ORF">SAMN04488519_104257</name>
</gene>
<dbReference type="Gene3D" id="3.30.1370.100">
    <property type="entry name" value="MutL, C-terminal domain, regulatory subdomain"/>
    <property type="match status" value="1"/>
</dbReference>
<dbReference type="InterPro" id="IPR020568">
    <property type="entry name" value="Ribosomal_Su5_D2-typ_SF"/>
</dbReference>
<dbReference type="InterPro" id="IPR013507">
    <property type="entry name" value="DNA_mismatch_S5_2-like"/>
</dbReference>
<dbReference type="InterPro" id="IPR042120">
    <property type="entry name" value="MutL_C_dimsub"/>
</dbReference>
<dbReference type="GO" id="GO:0030983">
    <property type="term" value="F:mismatched DNA binding"/>
    <property type="evidence" value="ECO:0007669"/>
    <property type="project" value="InterPro"/>
</dbReference>
<protein>
    <recommendedName>
        <fullName evidence="2 5">DNA mismatch repair protein MutL</fullName>
    </recommendedName>
</protein>
<dbReference type="Gene3D" id="3.30.1540.20">
    <property type="entry name" value="MutL, C-terminal domain, dimerisation subdomain"/>
    <property type="match status" value="1"/>
</dbReference>
<dbReference type="CDD" id="cd16926">
    <property type="entry name" value="HATPase_MutL-MLH-PMS-like"/>
    <property type="match status" value="1"/>
</dbReference>
<proteinExistence type="inferred from homology"/>
<dbReference type="PANTHER" id="PTHR10073">
    <property type="entry name" value="DNA MISMATCH REPAIR PROTEIN MLH, PMS, MUTL"/>
    <property type="match status" value="1"/>
</dbReference>
<dbReference type="GO" id="GO:0016887">
    <property type="term" value="F:ATP hydrolysis activity"/>
    <property type="evidence" value="ECO:0007669"/>
    <property type="project" value="InterPro"/>
</dbReference>
<dbReference type="InterPro" id="IPR042121">
    <property type="entry name" value="MutL_C_regsub"/>
</dbReference>
<dbReference type="Pfam" id="PF13589">
    <property type="entry name" value="HATPase_c_3"/>
    <property type="match status" value="1"/>
</dbReference>
<evidence type="ECO:0000256" key="2">
    <source>
        <dbReference type="ARBA" id="ARBA00021975"/>
    </source>
</evidence>
<dbReference type="STRING" id="226506.SAMN04488519_104257"/>
<keyword evidence="3 5" id="KW-0227">DNA damage</keyword>
<dbReference type="FunFam" id="3.30.565.10:FF:000003">
    <property type="entry name" value="DNA mismatch repair endonuclease MutL"/>
    <property type="match status" value="1"/>
</dbReference>
<dbReference type="Gene3D" id="3.30.565.10">
    <property type="entry name" value="Histidine kinase-like ATPase, C-terminal domain"/>
    <property type="match status" value="1"/>
</dbReference>
<evidence type="ECO:0000259" key="7">
    <source>
        <dbReference type="SMART" id="SM00853"/>
    </source>
</evidence>
<dbReference type="EMBL" id="FOVW01000004">
    <property type="protein sequence ID" value="SFO19841.1"/>
    <property type="molecule type" value="Genomic_DNA"/>
</dbReference>
<evidence type="ECO:0000256" key="5">
    <source>
        <dbReference type="HAMAP-Rule" id="MF_00149"/>
    </source>
</evidence>
<comment type="function">
    <text evidence="5">This protein is involved in the repair of mismatches in DNA. It is required for dam-dependent methyl-directed DNA mismatch repair. May act as a 'molecular matchmaker', a protein that promotes the formation of a stable complex between two or more DNA-binding proteins in an ATP-dependent manner without itself being part of a final effector complex.</text>
</comment>
<dbReference type="GO" id="GO:0005524">
    <property type="term" value="F:ATP binding"/>
    <property type="evidence" value="ECO:0007669"/>
    <property type="project" value="InterPro"/>
</dbReference>
<dbReference type="Proteomes" id="UP000199564">
    <property type="component" value="Unassembled WGS sequence"/>
</dbReference>
<keyword evidence="10" id="KW-1185">Reference proteome</keyword>
<sequence length="620" mass="69412">MSDLIQLLPDAIANQIAAGEVVQRPSSALKELLENAIDAGATKVQVIVKEAGKQLIQVIDNGKGMSATDARMSFERHATSKIRTSQDLFSIRTFGFRGEALASIAAVAQVELKTRRNADELGTLIHIEGSEVKKQEPVATTPGTSVSMKNLFFNVPARRNFLKSNPVEMRHIVEEFQRVALAYSEIGFSLMQNDMEIYNLLPGKLSQRIVGIFGKNYQSQLVPCEELTPHVNVKGYIGKPESAKKTRGEQFFFVNNRYIKSSYLNHAVSNAFENLIQPDQHPFYVLFLEIDPSHIDINVHPTKTEIKFDDERTVYAVIRAAVKQALGAHHVVPALDFSVDVNFEDNWNTDAQKKADVDREYSYKTFNTPEFKKSSVSGWERLFEGNQTFIQEQKRPVSEESEDSEVLTFSSKANPEEESSSFPKPAEGEGTGTTFQVELSYIVAQMSTGLLILDQQAAHERILYERYLRQLKLAQGPSQQCLFPPVVQLNPSDYELVVGLMGELHSLGFMISEFGNNAVLVQGVPADIQVKNEKELFEGLIEQFKNFKNELSLDNRENLARSLARKSSLKKGQKLNSQEMETLVGQLFACQNPNYGLGGNKTFVKLDLSSIHSFFGKSHV</sequence>
<evidence type="ECO:0000256" key="4">
    <source>
        <dbReference type="ARBA" id="ARBA00023204"/>
    </source>
</evidence>
<dbReference type="PANTHER" id="PTHR10073:SF12">
    <property type="entry name" value="DNA MISMATCH REPAIR PROTEIN MLH1"/>
    <property type="match status" value="1"/>
</dbReference>
<dbReference type="SUPFAM" id="SSF54211">
    <property type="entry name" value="Ribosomal protein S5 domain 2-like"/>
    <property type="match status" value="1"/>
</dbReference>
<evidence type="ECO:0000313" key="9">
    <source>
        <dbReference type="EMBL" id="SFO19841.1"/>
    </source>
</evidence>
<dbReference type="AlphaFoldDB" id="A0A1I5F938"/>
<dbReference type="InterPro" id="IPR036890">
    <property type="entry name" value="HATPase_C_sf"/>
</dbReference>
<dbReference type="CDD" id="cd00782">
    <property type="entry name" value="MutL_Trans"/>
    <property type="match status" value="1"/>
</dbReference>
<feature type="domain" description="MutL C-terminal dimerisation" evidence="7">
    <location>
        <begin position="433"/>
        <end position="575"/>
    </location>
</feature>
<name>A0A1I5F938_9BACT</name>
<dbReference type="RefSeq" id="WP_091652730.1">
    <property type="nucleotide sequence ID" value="NZ_FOVW01000004.1"/>
</dbReference>
<feature type="region of interest" description="Disordered" evidence="6">
    <location>
        <begin position="391"/>
        <end position="431"/>
    </location>
</feature>
<organism evidence="9 10">
    <name type="scientific">Algoriphagus ornithinivorans</name>
    <dbReference type="NCBI Taxonomy" id="226506"/>
    <lineage>
        <taxon>Bacteria</taxon>
        <taxon>Pseudomonadati</taxon>
        <taxon>Bacteroidota</taxon>
        <taxon>Cytophagia</taxon>
        <taxon>Cytophagales</taxon>
        <taxon>Cyclobacteriaceae</taxon>
        <taxon>Algoriphagus</taxon>
    </lineage>
</organism>
<dbReference type="InterPro" id="IPR020667">
    <property type="entry name" value="DNA_mismatch_repair_MutL"/>
</dbReference>
<dbReference type="SUPFAM" id="SSF118116">
    <property type="entry name" value="DNA mismatch repair protein MutL"/>
    <property type="match status" value="1"/>
</dbReference>
<dbReference type="Gene3D" id="3.30.230.10">
    <property type="match status" value="1"/>
</dbReference>
<reference evidence="10" key="1">
    <citation type="submission" date="2016-10" db="EMBL/GenBank/DDBJ databases">
        <authorList>
            <person name="Varghese N."/>
            <person name="Submissions S."/>
        </authorList>
    </citation>
    <scope>NUCLEOTIDE SEQUENCE [LARGE SCALE GENOMIC DNA]</scope>
    <source>
        <strain evidence="10">DSM 15282</strain>
    </source>
</reference>
<evidence type="ECO:0000256" key="3">
    <source>
        <dbReference type="ARBA" id="ARBA00022763"/>
    </source>
</evidence>
<dbReference type="InterPro" id="IPR037198">
    <property type="entry name" value="MutL_C_sf"/>
</dbReference>
<evidence type="ECO:0000259" key="8">
    <source>
        <dbReference type="SMART" id="SM01340"/>
    </source>
</evidence>
<keyword evidence="4 5" id="KW-0234">DNA repair</keyword>
<evidence type="ECO:0000256" key="6">
    <source>
        <dbReference type="SAM" id="MobiDB-lite"/>
    </source>
</evidence>
<dbReference type="InterPro" id="IPR002099">
    <property type="entry name" value="MutL/Mlh/PMS"/>
</dbReference>
<evidence type="ECO:0000256" key="1">
    <source>
        <dbReference type="ARBA" id="ARBA00006082"/>
    </source>
</evidence>
<dbReference type="InterPro" id="IPR014721">
    <property type="entry name" value="Ribsml_uS5_D2-typ_fold_subgr"/>
</dbReference>
<dbReference type="GO" id="GO:0032300">
    <property type="term" value="C:mismatch repair complex"/>
    <property type="evidence" value="ECO:0007669"/>
    <property type="project" value="InterPro"/>
</dbReference>
<feature type="domain" description="DNA mismatch repair protein S5" evidence="8">
    <location>
        <begin position="209"/>
        <end position="327"/>
    </location>
</feature>
<dbReference type="InterPro" id="IPR014790">
    <property type="entry name" value="MutL_C"/>
</dbReference>
<dbReference type="InterPro" id="IPR014762">
    <property type="entry name" value="DNA_mismatch_repair_CS"/>
</dbReference>
<evidence type="ECO:0000313" key="10">
    <source>
        <dbReference type="Proteomes" id="UP000199564"/>
    </source>
</evidence>
<dbReference type="InterPro" id="IPR038973">
    <property type="entry name" value="MutL/Mlh/Pms-like"/>
</dbReference>
<dbReference type="GO" id="GO:0006298">
    <property type="term" value="P:mismatch repair"/>
    <property type="evidence" value="ECO:0007669"/>
    <property type="project" value="UniProtKB-UniRule"/>
</dbReference>
<accession>A0A1I5F938</accession>
<dbReference type="SUPFAM" id="SSF55874">
    <property type="entry name" value="ATPase domain of HSP90 chaperone/DNA topoisomerase II/histidine kinase"/>
    <property type="match status" value="1"/>
</dbReference>
<dbReference type="PROSITE" id="PS00058">
    <property type="entry name" value="DNA_MISMATCH_REPAIR_1"/>
    <property type="match status" value="1"/>
</dbReference>
<comment type="similarity">
    <text evidence="1 5">Belongs to the DNA mismatch repair MutL/HexB family.</text>
</comment>
<dbReference type="GO" id="GO:0140664">
    <property type="term" value="F:ATP-dependent DNA damage sensor activity"/>
    <property type="evidence" value="ECO:0007669"/>
    <property type="project" value="InterPro"/>
</dbReference>